<dbReference type="Pfam" id="PF02807">
    <property type="entry name" value="ATP-gua_PtransN"/>
    <property type="match status" value="1"/>
</dbReference>
<dbReference type="InterPro" id="IPR036802">
    <property type="entry name" value="ATP-guanido_PTrfase_N_sf"/>
</dbReference>
<gene>
    <name evidence="11" type="ORF">PSNMU_V1.4_AUG-EV-PASAV3_0083690</name>
</gene>
<dbReference type="EMBL" id="CAACVS010000354">
    <property type="protein sequence ID" value="VEU41449.1"/>
    <property type="molecule type" value="Genomic_DNA"/>
</dbReference>
<dbReference type="GO" id="GO:0004111">
    <property type="term" value="F:creatine kinase activity"/>
    <property type="evidence" value="ECO:0007669"/>
    <property type="project" value="InterPro"/>
</dbReference>
<accession>A0A448ZHD1</accession>
<feature type="domain" description="Phosphagen kinase N-terminal" evidence="9">
    <location>
        <begin position="59"/>
        <end position="149"/>
    </location>
</feature>
<dbReference type="PROSITE" id="PS51509">
    <property type="entry name" value="PHOSPHAGEN_KINASE_N"/>
    <property type="match status" value="1"/>
</dbReference>
<keyword evidence="4 7" id="KW-0418">Kinase</keyword>
<keyword evidence="5 7" id="KW-0067">ATP-binding</keyword>
<proteinExistence type="inferred from homology"/>
<protein>
    <recommendedName>
        <fullName evidence="13">Phosphagen kinase C-terminal domain-containing protein</fullName>
    </recommendedName>
</protein>
<feature type="region of interest" description="Disordered" evidence="8">
    <location>
        <begin position="161"/>
        <end position="190"/>
    </location>
</feature>
<dbReference type="PANTHER" id="PTHR11547:SF38">
    <property type="entry name" value="ARGININE KINASE 1-RELATED"/>
    <property type="match status" value="1"/>
</dbReference>
<evidence type="ECO:0000259" key="9">
    <source>
        <dbReference type="PROSITE" id="PS51509"/>
    </source>
</evidence>
<feature type="domain" description="Phosphagen kinase C-terminal" evidence="10">
    <location>
        <begin position="240"/>
        <end position="538"/>
    </location>
</feature>
<dbReference type="Proteomes" id="UP000291116">
    <property type="component" value="Unassembled WGS sequence"/>
</dbReference>
<feature type="binding site" evidence="7">
    <location>
        <begin position="489"/>
        <end position="494"/>
    </location>
    <ligand>
        <name>ATP</name>
        <dbReference type="ChEBI" id="CHEBI:30616"/>
    </ligand>
</feature>
<dbReference type="InterPro" id="IPR022413">
    <property type="entry name" value="ATP-guanido_PTrfase_N"/>
</dbReference>
<dbReference type="Gene3D" id="3.30.590.10">
    <property type="entry name" value="Glutamine synthetase/guanido kinase, catalytic domain"/>
    <property type="match status" value="1"/>
</dbReference>
<name>A0A448ZHD1_9STRA</name>
<feature type="binding site" evidence="7">
    <location>
        <position position="340"/>
    </location>
    <ligand>
        <name>ATP</name>
        <dbReference type="ChEBI" id="CHEBI:30616"/>
    </ligand>
</feature>
<dbReference type="InterPro" id="IPR014746">
    <property type="entry name" value="Gln_synth/guanido_kin_cat_dom"/>
</dbReference>
<dbReference type="Gene3D" id="1.10.135.10">
    <property type="entry name" value="ATP:guanido phosphotransferase, N-terminal domain"/>
    <property type="match status" value="1"/>
</dbReference>
<keyword evidence="3 7" id="KW-0547">Nucleotide-binding</keyword>
<keyword evidence="2 7" id="KW-0808">Transferase</keyword>
<organism evidence="11 12">
    <name type="scientific">Pseudo-nitzschia multistriata</name>
    <dbReference type="NCBI Taxonomy" id="183589"/>
    <lineage>
        <taxon>Eukaryota</taxon>
        <taxon>Sar</taxon>
        <taxon>Stramenopiles</taxon>
        <taxon>Ochrophyta</taxon>
        <taxon>Bacillariophyta</taxon>
        <taxon>Bacillariophyceae</taxon>
        <taxon>Bacillariophycidae</taxon>
        <taxon>Bacillariales</taxon>
        <taxon>Bacillariaceae</taxon>
        <taxon>Pseudo-nitzschia</taxon>
    </lineage>
</organism>
<keyword evidence="12" id="KW-1185">Reference proteome</keyword>
<dbReference type="OrthoDB" id="430219at2759"/>
<dbReference type="SUPFAM" id="SSF48034">
    <property type="entry name" value="Guanido kinase N-terminal domain"/>
    <property type="match status" value="1"/>
</dbReference>
<evidence type="ECO:0000256" key="5">
    <source>
        <dbReference type="ARBA" id="ARBA00022840"/>
    </source>
</evidence>
<feature type="binding site" evidence="7">
    <location>
        <position position="405"/>
    </location>
    <ligand>
        <name>ATP</name>
        <dbReference type="ChEBI" id="CHEBI:30616"/>
    </ligand>
</feature>
<evidence type="ECO:0000313" key="11">
    <source>
        <dbReference type="EMBL" id="VEU41449.1"/>
    </source>
</evidence>
<reference evidence="11 12" key="1">
    <citation type="submission" date="2019-01" db="EMBL/GenBank/DDBJ databases">
        <authorList>
            <person name="Ferrante I. M."/>
        </authorList>
    </citation>
    <scope>NUCLEOTIDE SEQUENCE [LARGE SCALE GENOMIC DNA]</scope>
    <source>
        <strain evidence="11 12">B856</strain>
    </source>
</reference>
<evidence type="ECO:0000256" key="1">
    <source>
        <dbReference type="ARBA" id="ARBA00006798"/>
    </source>
</evidence>
<evidence type="ECO:0000259" key="10">
    <source>
        <dbReference type="PROSITE" id="PS51510"/>
    </source>
</evidence>
<dbReference type="PROSITE" id="PS51510">
    <property type="entry name" value="PHOSPHAGEN_KINASE_C"/>
    <property type="match status" value="1"/>
</dbReference>
<dbReference type="GO" id="GO:0005615">
    <property type="term" value="C:extracellular space"/>
    <property type="evidence" value="ECO:0007669"/>
    <property type="project" value="TreeGrafter"/>
</dbReference>
<dbReference type="GO" id="GO:0046314">
    <property type="term" value="P:phosphocreatine biosynthetic process"/>
    <property type="evidence" value="ECO:0007669"/>
    <property type="project" value="InterPro"/>
</dbReference>
<dbReference type="PANTHER" id="PTHR11547">
    <property type="entry name" value="ARGININE OR CREATINE KINASE"/>
    <property type="match status" value="1"/>
</dbReference>
<dbReference type="Pfam" id="PF00217">
    <property type="entry name" value="ATP-gua_Ptrans"/>
    <property type="match status" value="1"/>
</dbReference>
<dbReference type="SUPFAM" id="SSF55931">
    <property type="entry name" value="Glutamine synthetase/guanido kinase"/>
    <property type="match status" value="1"/>
</dbReference>
<evidence type="ECO:0008006" key="13">
    <source>
        <dbReference type="Google" id="ProtNLM"/>
    </source>
</evidence>
<evidence type="ECO:0000313" key="12">
    <source>
        <dbReference type="Proteomes" id="UP000291116"/>
    </source>
</evidence>
<comment type="similarity">
    <text evidence="1 6">Belongs to the ATP:guanido phosphotransferase family.</text>
</comment>
<dbReference type="FunFam" id="1.10.135.10:FF:000003">
    <property type="entry name" value="Three-domain arginine kinase"/>
    <property type="match status" value="1"/>
</dbReference>
<sequence>MPSAGNLAGHPALARAVSGAMAAAACGKAWALSSGESGERAPTGLSRPPLAPRWVSSCEAEPKADPSFPDFSRFGSGSYLRRYLTPAVYASLRDKTTRHGVTLEDLIRSGVSLPWGARPPRGTGVYAGDEESYHVFADLLVPIVEDYHRYHFADKEAGVGIGRGSGSGSASTSTHSRKTNNHQDDDDDRRVTAVSPAMVLEDGPMYGRNSRKSGMMLRRQFTNLNKNAVLKQVLDPTGDYILQTRMRVARSIKGFPFSPVIGRAQRREVEALFREMADEDWNSECDDHPGGDGLDEDDDDEDFGFGFGTIVNQHGGLRNGKYLRVMDMTNEQHDDLIARHVLFHDPDEYNISVGIGRDWPDARGIYVNSSSSNRNHNGSGNHNTTNHHHDTPDLMIWLNKEDHLRVIATSNGGDLLAVFGRLSEALTQIEQSLHKRGHAFARHPRYGFVNTSPENLGTALRASVYIKLYRLGQQPGFADLLDRLRLETSSRFEATGPGGGYTGVFDVANAERLGQSEVQLINTMINGVGRLIELEKRLERGEAVDLEEVR</sequence>
<dbReference type="InterPro" id="IPR022414">
    <property type="entry name" value="ATP-guanido_PTrfase_cat"/>
</dbReference>
<evidence type="ECO:0000256" key="8">
    <source>
        <dbReference type="SAM" id="MobiDB-lite"/>
    </source>
</evidence>
<evidence type="ECO:0000256" key="7">
    <source>
        <dbReference type="PROSITE-ProRule" id="PRU00843"/>
    </source>
</evidence>
<dbReference type="GO" id="GO:0005524">
    <property type="term" value="F:ATP binding"/>
    <property type="evidence" value="ECO:0007669"/>
    <property type="project" value="UniProtKB-UniRule"/>
</dbReference>
<evidence type="ECO:0000256" key="6">
    <source>
        <dbReference type="PROSITE-ProRule" id="PRU00842"/>
    </source>
</evidence>
<evidence type="ECO:0000256" key="3">
    <source>
        <dbReference type="ARBA" id="ARBA00022741"/>
    </source>
</evidence>
<dbReference type="AlphaFoldDB" id="A0A448ZHD1"/>
<evidence type="ECO:0000256" key="2">
    <source>
        <dbReference type="ARBA" id="ARBA00022679"/>
    </source>
</evidence>
<feature type="binding site" evidence="7">
    <location>
        <begin position="243"/>
        <end position="247"/>
    </location>
    <ligand>
        <name>ATP</name>
        <dbReference type="ChEBI" id="CHEBI:30616"/>
    </ligand>
</feature>
<dbReference type="InterPro" id="IPR000749">
    <property type="entry name" value="ATP-guanido_PTrfase"/>
</dbReference>
<feature type="binding site" evidence="7">
    <location>
        <begin position="461"/>
        <end position="465"/>
    </location>
    <ligand>
        <name>ATP</name>
        <dbReference type="ChEBI" id="CHEBI:30616"/>
    </ligand>
</feature>
<evidence type="ECO:0000256" key="4">
    <source>
        <dbReference type="ARBA" id="ARBA00022777"/>
    </source>
</evidence>